<dbReference type="RefSeq" id="XP_071940039.1">
    <property type="nucleotide sequence ID" value="XM_072083938.1"/>
</dbReference>
<evidence type="ECO:0000313" key="3">
    <source>
        <dbReference type="Proteomes" id="UP001652660"/>
    </source>
</evidence>
<sequence length="940" mass="106172">MAALQPSAEGQGMSPTGKKSFSQLFTQPAVSTIQITQASVYKGEAAVVFSKADADRLAAPFRWALVGKFSHGRPSLETIRKFFASLNLKDQVSIGLMDYRHVLIKCNAEADFNRIWTRGVWQLSKYPMRVFRWTRDFHVHRESSLVPVWVTLPALPIHYFDKHSLFSILSPVGRPMFLDSATAAGTRPSVARVCVEIDIAKIIVSRVWVAVEGESGFWQRIVPENMPTYCSSCLRLGHSQVECKKNLLEDGMRQHHQQQGLKLQGNNVQLSHLENVHKKAVVNESQDVRTTDMIHEGGTQQIAVEEVAGSHMMAEEGDKMVQNDDQLNPLLAEGDEGRKGKNPMKEDSGPIMIEEEHDASIPKHSFISKPSSIFAEGQVAAMGDETDNIAIQAFSHMEGSSHAHHGEQTIMGDQLDKQQANEKQGTHLPADNSFILENHHMAESNALDNIYVDLRGAEEDFVSTDNAVAGNLSPRLVVPPQQLLESSSDALNIDQSQRDDHEFRQMRGKGVRARFTSDRQLRGIAKVPNLRRLIKLVRLHQVHFVVICEPKVDVSKIESIRLRLSFDYVFVNCSSDIWVFYSSPFVCSTVGSSDQHISLHVQNPLLPSPIIMSFVHAKCSVEERRELWCSLLNDKPTIHPWCIGGAFNVILAPHEKRGGRPFAIAEGADFMSFMEEARVFDVGFSGSSFTWSNNRRSRARISKRLDRFLVNGACLDLSDAISVLHLTRHPSDHAPLKISFATRLDNKPRPFRFLNVWTSKPELLEVIRQAWNQNVDGSPLRILCSKLLTTRRAIQSWNKQYFGNIMDTVHFAKIAVQRAEEMVDQDDSDECQIELNKAQADLRHALSIEEQFWRQKARVKWLKEGDRNSRYFHAVVKQRHVQGMIHCIKNSNGVWMDKDEDIASKAISYFNDLFTGPLDSFSNMLHLIPRMISPDDNGKL</sequence>
<proteinExistence type="predicted"/>
<accession>A0ABM4X7N1</accession>
<evidence type="ECO:0000259" key="2">
    <source>
        <dbReference type="Pfam" id="PF14111"/>
    </source>
</evidence>
<reference evidence="4" key="1">
    <citation type="submission" date="2025-08" db="UniProtKB">
        <authorList>
            <consortium name="RefSeq"/>
        </authorList>
    </citation>
    <scope>IDENTIFICATION</scope>
    <source>
        <tissue evidence="4">Leaves</tissue>
    </source>
</reference>
<dbReference type="InterPro" id="IPR040256">
    <property type="entry name" value="At4g02000-like"/>
</dbReference>
<evidence type="ECO:0000256" key="1">
    <source>
        <dbReference type="SAM" id="MobiDB-lite"/>
    </source>
</evidence>
<feature type="domain" description="DUF4283" evidence="2">
    <location>
        <begin position="61"/>
        <end position="139"/>
    </location>
</feature>
<feature type="region of interest" description="Disordered" evidence="1">
    <location>
        <begin position="1"/>
        <end position="20"/>
    </location>
</feature>
<name>A0ABM4X7N1_COFAR</name>
<organism evidence="3 4">
    <name type="scientific">Coffea arabica</name>
    <name type="common">Arabian coffee</name>
    <dbReference type="NCBI Taxonomy" id="13443"/>
    <lineage>
        <taxon>Eukaryota</taxon>
        <taxon>Viridiplantae</taxon>
        <taxon>Streptophyta</taxon>
        <taxon>Embryophyta</taxon>
        <taxon>Tracheophyta</taxon>
        <taxon>Spermatophyta</taxon>
        <taxon>Magnoliopsida</taxon>
        <taxon>eudicotyledons</taxon>
        <taxon>Gunneridae</taxon>
        <taxon>Pentapetalae</taxon>
        <taxon>asterids</taxon>
        <taxon>lamiids</taxon>
        <taxon>Gentianales</taxon>
        <taxon>Rubiaceae</taxon>
        <taxon>Ixoroideae</taxon>
        <taxon>Gardenieae complex</taxon>
        <taxon>Bertiereae - Coffeeae clade</taxon>
        <taxon>Coffeeae</taxon>
        <taxon>Coffea</taxon>
    </lineage>
</organism>
<dbReference type="InterPro" id="IPR025558">
    <property type="entry name" value="DUF4283"/>
</dbReference>
<protein>
    <recommendedName>
        <fullName evidence="2">DUF4283 domain-containing protein</fullName>
    </recommendedName>
</protein>
<dbReference type="Proteomes" id="UP001652660">
    <property type="component" value="Chromosome 3e"/>
</dbReference>
<keyword evidence="3" id="KW-1185">Reference proteome</keyword>
<dbReference type="GeneID" id="140038555"/>
<evidence type="ECO:0000313" key="4">
    <source>
        <dbReference type="RefSeq" id="XP_071940039.1"/>
    </source>
</evidence>
<gene>
    <name evidence="4" type="primary">LOC140038555</name>
</gene>
<dbReference type="SUPFAM" id="SSF56219">
    <property type="entry name" value="DNase I-like"/>
    <property type="match status" value="1"/>
</dbReference>
<dbReference type="InterPro" id="IPR036691">
    <property type="entry name" value="Endo/exonu/phosph_ase_sf"/>
</dbReference>
<dbReference type="PANTHER" id="PTHR31286:SF180">
    <property type="entry name" value="OS10G0362600 PROTEIN"/>
    <property type="match status" value="1"/>
</dbReference>
<dbReference type="Pfam" id="PF14111">
    <property type="entry name" value="DUF4283"/>
    <property type="match status" value="1"/>
</dbReference>
<dbReference type="Gene3D" id="3.60.10.10">
    <property type="entry name" value="Endonuclease/exonuclease/phosphatase"/>
    <property type="match status" value="1"/>
</dbReference>
<dbReference type="PANTHER" id="PTHR31286">
    <property type="entry name" value="GLYCINE-RICH CELL WALL STRUCTURAL PROTEIN 1.8-LIKE"/>
    <property type="match status" value="1"/>
</dbReference>